<feature type="region of interest" description="Disordered" evidence="1">
    <location>
        <begin position="1"/>
        <end position="35"/>
    </location>
</feature>
<dbReference type="EMBL" id="CAADRA010001940">
    <property type="protein sequence ID" value="VFT82549.1"/>
    <property type="molecule type" value="Genomic_DNA"/>
</dbReference>
<feature type="region of interest" description="Disordered" evidence="1">
    <location>
        <begin position="160"/>
        <end position="187"/>
    </location>
</feature>
<evidence type="ECO:0000313" key="3">
    <source>
        <dbReference type="EMBL" id="VFT82549.1"/>
    </source>
</evidence>
<dbReference type="EMBL" id="VJMH01001938">
    <property type="protein sequence ID" value="KAF0710629.1"/>
    <property type="molecule type" value="Genomic_DNA"/>
</dbReference>
<dbReference type="OrthoDB" id="79780at2759"/>
<organism evidence="3 4">
    <name type="scientific">Aphanomyces stellatus</name>
    <dbReference type="NCBI Taxonomy" id="120398"/>
    <lineage>
        <taxon>Eukaryota</taxon>
        <taxon>Sar</taxon>
        <taxon>Stramenopiles</taxon>
        <taxon>Oomycota</taxon>
        <taxon>Saprolegniomycetes</taxon>
        <taxon>Saprolegniales</taxon>
        <taxon>Verrucalvaceae</taxon>
        <taxon>Aphanomyces</taxon>
    </lineage>
</organism>
<accession>A0A485KGP1</accession>
<gene>
    <name evidence="3" type="primary">Aste57867_5498</name>
    <name evidence="2" type="ORF">As57867_005485</name>
    <name evidence="3" type="ORF">ASTE57867_5498</name>
</gene>
<keyword evidence="4" id="KW-1185">Reference proteome</keyword>
<name>A0A485KGP1_9STRA</name>
<feature type="compositionally biased region" description="Low complexity" evidence="1">
    <location>
        <begin position="14"/>
        <end position="28"/>
    </location>
</feature>
<reference evidence="2" key="2">
    <citation type="submission" date="2019-06" db="EMBL/GenBank/DDBJ databases">
        <title>Genomics analysis of Aphanomyces spp. identifies a new class of oomycete effector associated with host adaptation.</title>
        <authorList>
            <person name="Gaulin E."/>
        </authorList>
    </citation>
    <scope>NUCLEOTIDE SEQUENCE</scope>
    <source>
        <strain evidence="2">CBS 578.67</strain>
    </source>
</reference>
<evidence type="ECO:0000313" key="2">
    <source>
        <dbReference type="EMBL" id="KAF0710629.1"/>
    </source>
</evidence>
<dbReference type="Proteomes" id="UP000332933">
    <property type="component" value="Unassembled WGS sequence"/>
</dbReference>
<feature type="region of interest" description="Disordered" evidence="1">
    <location>
        <begin position="47"/>
        <end position="72"/>
    </location>
</feature>
<sequence>MPTKSSPPAAADQSLPSLQRSSLLSSTSRHADVSLVPSGAPEALALPDASLVAGDESSEITSGNPPLLNPVARDAREGMPAVLVDSSGPPAGGVAGPGALEPRPSPPIAQMEGDGLVTGNQPISDNQDIHQPIASKAHVATPPTTTVLTPTAARRQVIDLSEIPALGRGTTNTTSPGEAGVASRPSKTYAETLAGATDRANTSKYRAVLTMPSESMLEQLLALAQDDACDDTTMLAAMDLALPYQKKVGTATFWIETGTALQSTSNDKIIASIFEENEDKDWAYLLSNFVQH</sequence>
<dbReference type="AlphaFoldDB" id="A0A485KGP1"/>
<protein>
    <submittedName>
        <fullName evidence="3">Aste57867_5498 protein</fullName>
    </submittedName>
</protein>
<evidence type="ECO:0000256" key="1">
    <source>
        <dbReference type="SAM" id="MobiDB-lite"/>
    </source>
</evidence>
<evidence type="ECO:0000313" key="4">
    <source>
        <dbReference type="Proteomes" id="UP000332933"/>
    </source>
</evidence>
<proteinExistence type="predicted"/>
<reference evidence="3 4" key="1">
    <citation type="submission" date="2019-03" db="EMBL/GenBank/DDBJ databases">
        <authorList>
            <person name="Gaulin E."/>
            <person name="Dumas B."/>
        </authorList>
    </citation>
    <scope>NUCLEOTIDE SEQUENCE [LARGE SCALE GENOMIC DNA]</scope>
    <source>
        <strain evidence="3">CBS 568.67</strain>
    </source>
</reference>